<accession>A0A5B7DS92</accession>
<dbReference type="EMBL" id="VSRR010001292">
    <property type="protein sequence ID" value="MPC24135.1"/>
    <property type="molecule type" value="Genomic_DNA"/>
</dbReference>
<evidence type="ECO:0000313" key="2">
    <source>
        <dbReference type="Proteomes" id="UP000324222"/>
    </source>
</evidence>
<sequence length="90" mass="10127">MFVSDEITGEDCLWNKDADFPKDPPLMFDDQLKLILPLEKDSIREVSWMNVLLNMNLVEGSPPYLNQASLLITLTRIGRAVPVTARLVGP</sequence>
<comment type="caution">
    <text evidence="1">The sequence shown here is derived from an EMBL/GenBank/DDBJ whole genome shotgun (WGS) entry which is preliminary data.</text>
</comment>
<protein>
    <submittedName>
        <fullName evidence="1">Uncharacterized protein</fullName>
    </submittedName>
</protein>
<dbReference type="AlphaFoldDB" id="A0A5B7DS92"/>
<name>A0A5B7DS92_PORTR</name>
<evidence type="ECO:0000313" key="1">
    <source>
        <dbReference type="EMBL" id="MPC24135.1"/>
    </source>
</evidence>
<keyword evidence="2" id="KW-1185">Reference proteome</keyword>
<proteinExistence type="predicted"/>
<dbReference type="Proteomes" id="UP000324222">
    <property type="component" value="Unassembled WGS sequence"/>
</dbReference>
<gene>
    <name evidence="1" type="ORF">E2C01_017208</name>
</gene>
<organism evidence="1 2">
    <name type="scientific">Portunus trituberculatus</name>
    <name type="common">Swimming crab</name>
    <name type="synonym">Neptunus trituberculatus</name>
    <dbReference type="NCBI Taxonomy" id="210409"/>
    <lineage>
        <taxon>Eukaryota</taxon>
        <taxon>Metazoa</taxon>
        <taxon>Ecdysozoa</taxon>
        <taxon>Arthropoda</taxon>
        <taxon>Crustacea</taxon>
        <taxon>Multicrustacea</taxon>
        <taxon>Malacostraca</taxon>
        <taxon>Eumalacostraca</taxon>
        <taxon>Eucarida</taxon>
        <taxon>Decapoda</taxon>
        <taxon>Pleocyemata</taxon>
        <taxon>Brachyura</taxon>
        <taxon>Eubrachyura</taxon>
        <taxon>Portunoidea</taxon>
        <taxon>Portunidae</taxon>
        <taxon>Portuninae</taxon>
        <taxon>Portunus</taxon>
    </lineage>
</organism>
<reference evidence="1 2" key="1">
    <citation type="submission" date="2019-05" db="EMBL/GenBank/DDBJ databases">
        <title>Another draft genome of Portunus trituberculatus and its Hox gene families provides insights of decapod evolution.</title>
        <authorList>
            <person name="Jeong J.-H."/>
            <person name="Song I."/>
            <person name="Kim S."/>
            <person name="Choi T."/>
            <person name="Kim D."/>
            <person name="Ryu S."/>
            <person name="Kim W."/>
        </authorList>
    </citation>
    <scope>NUCLEOTIDE SEQUENCE [LARGE SCALE GENOMIC DNA]</scope>
    <source>
        <tissue evidence="1">Muscle</tissue>
    </source>
</reference>